<accession>A0A0C9ZX73</accession>
<reference evidence="2" key="2">
    <citation type="submission" date="2015-01" db="EMBL/GenBank/DDBJ databases">
        <title>Evolutionary Origins and Diversification of the Mycorrhizal Mutualists.</title>
        <authorList>
            <consortium name="DOE Joint Genome Institute"/>
            <consortium name="Mycorrhizal Genomics Consortium"/>
            <person name="Kohler A."/>
            <person name="Kuo A."/>
            <person name="Nagy L.G."/>
            <person name="Floudas D."/>
            <person name="Copeland A."/>
            <person name="Barry K.W."/>
            <person name="Cichocki N."/>
            <person name="Veneault-Fourrey C."/>
            <person name="LaButti K."/>
            <person name="Lindquist E.A."/>
            <person name="Lipzen A."/>
            <person name="Lundell T."/>
            <person name="Morin E."/>
            <person name="Murat C."/>
            <person name="Riley R."/>
            <person name="Ohm R."/>
            <person name="Sun H."/>
            <person name="Tunlid A."/>
            <person name="Henrissat B."/>
            <person name="Grigoriev I.V."/>
            <person name="Hibbett D.S."/>
            <person name="Martin F."/>
        </authorList>
    </citation>
    <scope>NUCLEOTIDE SEQUENCE [LARGE SCALE GENOMIC DNA]</scope>
    <source>
        <strain evidence="2">441</strain>
    </source>
</reference>
<sequence length="119" mass="13079">MTILAVTLDDTTPKSYRKKLVETLESAGGHHSDTIHTTDAAGASHSIVICCPLHGMYHFPVRDGAFWHTGPCPTIDEMRGTHGSVRSWDVVTYVDEGRWKVAPTLTRLGRSGERCDTLS</sequence>
<proteinExistence type="predicted"/>
<protein>
    <submittedName>
        <fullName evidence="1">Uncharacterized protein</fullName>
    </submittedName>
</protein>
<evidence type="ECO:0000313" key="2">
    <source>
        <dbReference type="Proteomes" id="UP000054018"/>
    </source>
</evidence>
<name>A0A0C9ZX73_9AGAM</name>
<dbReference type="EMBL" id="KN833699">
    <property type="protein sequence ID" value="KIK26822.1"/>
    <property type="molecule type" value="Genomic_DNA"/>
</dbReference>
<keyword evidence="2" id="KW-1185">Reference proteome</keyword>
<dbReference type="HOGENOM" id="CLU_2062390_0_0_1"/>
<gene>
    <name evidence="1" type="ORF">PISMIDRAFT_231148</name>
</gene>
<reference evidence="1 2" key="1">
    <citation type="submission" date="2014-04" db="EMBL/GenBank/DDBJ databases">
        <authorList>
            <consortium name="DOE Joint Genome Institute"/>
            <person name="Kuo A."/>
            <person name="Kohler A."/>
            <person name="Costa M.D."/>
            <person name="Nagy L.G."/>
            <person name="Floudas D."/>
            <person name="Copeland A."/>
            <person name="Barry K.W."/>
            <person name="Cichocki N."/>
            <person name="Veneault-Fourrey C."/>
            <person name="LaButti K."/>
            <person name="Lindquist E.A."/>
            <person name="Lipzen A."/>
            <person name="Lundell T."/>
            <person name="Morin E."/>
            <person name="Murat C."/>
            <person name="Sun H."/>
            <person name="Tunlid A."/>
            <person name="Henrissat B."/>
            <person name="Grigoriev I.V."/>
            <person name="Hibbett D.S."/>
            <person name="Martin F."/>
            <person name="Nordberg H.P."/>
            <person name="Cantor M.N."/>
            <person name="Hua S.X."/>
        </authorList>
    </citation>
    <scope>NUCLEOTIDE SEQUENCE [LARGE SCALE GENOMIC DNA]</scope>
    <source>
        <strain evidence="1 2">441</strain>
    </source>
</reference>
<organism evidence="1 2">
    <name type="scientific">Pisolithus microcarpus 441</name>
    <dbReference type="NCBI Taxonomy" id="765257"/>
    <lineage>
        <taxon>Eukaryota</taxon>
        <taxon>Fungi</taxon>
        <taxon>Dikarya</taxon>
        <taxon>Basidiomycota</taxon>
        <taxon>Agaricomycotina</taxon>
        <taxon>Agaricomycetes</taxon>
        <taxon>Agaricomycetidae</taxon>
        <taxon>Boletales</taxon>
        <taxon>Sclerodermatineae</taxon>
        <taxon>Pisolithaceae</taxon>
        <taxon>Pisolithus</taxon>
    </lineage>
</organism>
<dbReference type="AlphaFoldDB" id="A0A0C9ZX73"/>
<evidence type="ECO:0000313" key="1">
    <source>
        <dbReference type="EMBL" id="KIK26822.1"/>
    </source>
</evidence>
<dbReference type="Proteomes" id="UP000054018">
    <property type="component" value="Unassembled WGS sequence"/>
</dbReference>